<keyword evidence="2" id="KW-1185">Reference proteome</keyword>
<dbReference type="EMBL" id="ACDC03000037">
    <property type="protein sequence ID" value="KGE61949.1"/>
    <property type="molecule type" value="Genomic_DNA"/>
</dbReference>
<accession>A0ABR4WJC9</accession>
<organism evidence="1 2">
    <name type="scientific">Fusobacterium periodonticum 2_1_31</name>
    <dbReference type="NCBI Taxonomy" id="469599"/>
    <lineage>
        <taxon>Bacteria</taxon>
        <taxon>Fusobacteriati</taxon>
        <taxon>Fusobacteriota</taxon>
        <taxon>Fusobacteriia</taxon>
        <taxon>Fusobacteriales</taxon>
        <taxon>Fusobacteriaceae</taxon>
        <taxon>Fusobacterium</taxon>
    </lineage>
</organism>
<reference evidence="1" key="1">
    <citation type="submission" date="2013-05" db="EMBL/GenBank/DDBJ databases">
        <title>The Genome Sequence of Fusobacterium sp. 2_1_31.</title>
        <authorList>
            <consortium name="The Broad Institute Genomics Platform"/>
            <person name="Earl A."/>
            <person name="Ward D."/>
            <person name="Feldgarden M."/>
            <person name="Gevers D."/>
            <person name="Ambrose C."/>
            <person name="Strauss J."/>
            <person name="Allen-Vercoe E."/>
            <person name="Walker B."/>
            <person name="Young S."/>
            <person name="Zeng Q."/>
            <person name="Gargeya S."/>
            <person name="Fitzgerald M."/>
            <person name="Haas B."/>
            <person name="Abouelleil A."/>
            <person name="Allen A.W."/>
            <person name="Alvarado L."/>
            <person name="Arachchi H.M."/>
            <person name="Berlin A.M."/>
            <person name="Chapman S.B."/>
            <person name="Gainer-Dewar J."/>
            <person name="Goldberg J."/>
            <person name="Griggs A."/>
            <person name="Gujja S."/>
            <person name="Hansen M."/>
            <person name="Howarth C."/>
            <person name="Imamovic A."/>
            <person name="Ireland A."/>
            <person name="Larimer J."/>
            <person name="McCowan C."/>
            <person name="Murphy C."/>
            <person name="Pearson M."/>
            <person name="Poon T.W."/>
            <person name="Priest M."/>
            <person name="Roberts A."/>
            <person name="Saif S."/>
            <person name="Shea T."/>
            <person name="Sisk P."/>
            <person name="Sykes S."/>
            <person name="Wortman J."/>
            <person name="Nusbaum C."/>
            <person name="Birren B."/>
        </authorList>
    </citation>
    <scope>NUCLEOTIDE SEQUENCE</scope>
    <source>
        <strain evidence="1">2_1_31</strain>
    </source>
</reference>
<sequence>MILIRKLEWLDQKKTIILKHTMNLIKMGNILEQKKKEK</sequence>
<name>A0ABR4WJC9_9FUSO</name>
<evidence type="ECO:0000313" key="2">
    <source>
        <dbReference type="Proteomes" id="UP000003301"/>
    </source>
</evidence>
<proteinExistence type="predicted"/>
<protein>
    <submittedName>
        <fullName evidence="1">Uncharacterized protein</fullName>
    </submittedName>
</protein>
<dbReference type="Proteomes" id="UP000003301">
    <property type="component" value="Unassembled WGS sequence"/>
</dbReference>
<gene>
    <name evidence="1" type="ORF">FSAG_003108</name>
</gene>
<comment type="caution">
    <text evidence="1">The sequence shown here is derived from an EMBL/GenBank/DDBJ whole genome shotgun (WGS) entry which is preliminary data.</text>
</comment>
<evidence type="ECO:0000313" key="1">
    <source>
        <dbReference type="EMBL" id="KGE61949.1"/>
    </source>
</evidence>